<feature type="domain" description="Aldehyde dehydrogenase" evidence="6">
    <location>
        <begin position="17"/>
        <end position="475"/>
    </location>
</feature>
<dbReference type="SUPFAM" id="SSF53720">
    <property type="entry name" value="ALDH-like"/>
    <property type="match status" value="1"/>
</dbReference>
<dbReference type="GO" id="GO:0008911">
    <property type="term" value="F:lactaldehyde dehydrogenase (NAD+) activity"/>
    <property type="evidence" value="ECO:0007669"/>
    <property type="project" value="TreeGrafter"/>
</dbReference>
<comment type="caution">
    <text evidence="7">The sequence shown here is derived from an EMBL/GenBank/DDBJ whole genome shotgun (WGS) entry which is preliminary data.</text>
</comment>
<evidence type="ECO:0000256" key="3">
    <source>
        <dbReference type="ARBA" id="ARBA00023002"/>
    </source>
</evidence>
<protein>
    <submittedName>
        <fullName evidence="7">NADP-dependent glyceraldehyde-3-phosphate dehydrogenase</fullName>
    </submittedName>
</protein>
<dbReference type="InterPro" id="IPR015590">
    <property type="entry name" value="Aldehyde_DH_dom"/>
</dbReference>
<dbReference type="PROSITE" id="PS00070">
    <property type="entry name" value="ALDEHYDE_DEHYDR_CYS"/>
    <property type="match status" value="1"/>
</dbReference>
<dbReference type="PANTHER" id="PTHR42991">
    <property type="entry name" value="ALDEHYDE DEHYDROGENASE"/>
    <property type="match status" value="1"/>
</dbReference>
<evidence type="ECO:0000256" key="5">
    <source>
        <dbReference type="RuleBase" id="RU003345"/>
    </source>
</evidence>
<dbReference type="OrthoDB" id="9762913at2"/>
<dbReference type="RefSeq" id="WP_071308774.1">
    <property type="nucleotide sequence ID" value="NZ_MLQR01000006.1"/>
</dbReference>
<dbReference type="InterPro" id="IPR051020">
    <property type="entry name" value="ALDH-related_metabolic_enz"/>
</dbReference>
<dbReference type="Pfam" id="PF00171">
    <property type="entry name" value="Aldedh"/>
    <property type="match status" value="1"/>
</dbReference>
<evidence type="ECO:0000259" key="6">
    <source>
        <dbReference type="Pfam" id="PF00171"/>
    </source>
</evidence>
<keyword evidence="8" id="KW-1185">Reference proteome</keyword>
<dbReference type="Gene3D" id="3.40.309.10">
    <property type="entry name" value="Aldehyde Dehydrogenase, Chain A, domain 2"/>
    <property type="match status" value="1"/>
</dbReference>
<dbReference type="FunFam" id="3.40.605.10:FF:000007">
    <property type="entry name" value="NAD/NADP-dependent betaine aldehyde dehydrogenase"/>
    <property type="match status" value="1"/>
</dbReference>
<dbReference type="InterPro" id="IPR016161">
    <property type="entry name" value="Ald_DH/histidinol_DH"/>
</dbReference>
<name>A0A1S2LVQ9_9BACI</name>
<dbReference type="EMBL" id="MLQR01000006">
    <property type="protein sequence ID" value="OIJ16414.1"/>
    <property type="molecule type" value="Genomic_DNA"/>
</dbReference>
<comment type="similarity">
    <text evidence="1 5">Belongs to the aldehyde dehydrogenase family.</text>
</comment>
<sequence>MKATEDLKYQFLINNEWSKSTTDKWVNIYAPETNELVGSVPAMSQEEVDKAVRLAKEAQVKWADTPVHERSNLLYRWADKLEERKNEIGAMIALEVGKSPSSAVGEVVRTAEIIRYTAEEGVRIHGELMKGDSFPGGSKNKLALIQKEPLGVVLAISPFNYPVNLAAAKVAPAIIAGNTVVFKPATQGAISGILMIEALVDAGLPESVVNVVTGRGADIGDFVVTHPDISMISFTGGTKTGQDIAQKAKMIPLVLELGGKDPAIVLEDADLEHAADQIIGGAFSYSGQRCTAIKKVFVIDKIADELVSKLEAKIQKLKVGKASEEATVVPLINEKAADFVEGLIIDAKSKGATIVTGGSRTDNLIAPTLIDHVTTDMVVAWEEQFGPVLPIIRVSSVFEAIELERKSEYGLQASIFTKNVQDAFALVSKLNVGTVQLNGKPERGPDHFPFIGVKNSGLGVQGVGRSIESMMRDKVMVINL</sequence>
<dbReference type="PANTHER" id="PTHR42991:SF1">
    <property type="entry name" value="ALDEHYDE DEHYDROGENASE"/>
    <property type="match status" value="1"/>
</dbReference>
<dbReference type="InterPro" id="IPR016162">
    <property type="entry name" value="Ald_DH_N"/>
</dbReference>
<dbReference type="Proteomes" id="UP000179524">
    <property type="component" value="Unassembled WGS sequence"/>
</dbReference>
<feature type="active site" evidence="4">
    <location>
        <position position="256"/>
    </location>
</feature>
<proteinExistence type="inferred from homology"/>
<evidence type="ECO:0000313" key="8">
    <source>
        <dbReference type="Proteomes" id="UP000179524"/>
    </source>
</evidence>
<gene>
    <name evidence="7" type="ORF">BKP37_06140</name>
</gene>
<dbReference type="FunFam" id="3.40.309.10:FF:000022">
    <property type="entry name" value="NADP-dependent glyceraldehyde-3-phosphate dehydrogenase"/>
    <property type="match status" value="1"/>
</dbReference>
<evidence type="ECO:0000256" key="2">
    <source>
        <dbReference type="ARBA" id="ARBA00022857"/>
    </source>
</evidence>
<dbReference type="Gene3D" id="3.40.605.10">
    <property type="entry name" value="Aldehyde Dehydrogenase, Chain A, domain 1"/>
    <property type="match status" value="1"/>
</dbReference>
<dbReference type="AlphaFoldDB" id="A0A1S2LVQ9"/>
<dbReference type="InterPro" id="IPR016163">
    <property type="entry name" value="Ald_DH_C"/>
</dbReference>
<dbReference type="InterPro" id="IPR016160">
    <property type="entry name" value="Ald_DH_CS_CYS"/>
</dbReference>
<keyword evidence="3 5" id="KW-0560">Oxidoreductase</keyword>
<dbReference type="CDD" id="cd07082">
    <property type="entry name" value="ALDH_F11_NP-GAPDH"/>
    <property type="match status" value="1"/>
</dbReference>
<organism evidence="7 8">
    <name type="scientific">Anaerobacillus alkalilacustris</name>
    <dbReference type="NCBI Taxonomy" id="393763"/>
    <lineage>
        <taxon>Bacteria</taxon>
        <taxon>Bacillati</taxon>
        <taxon>Bacillota</taxon>
        <taxon>Bacilli</taxon>
        <taxon>Bacillales</taxon>
        <taxon>Bacillaceae</taxon>
        <taxon>Anaerobacillus</taxon>
    </lineage>
</organism>
<dbReference type="InterPro" id="IPR029510">
    <property type="entry name" value="Ald_DH_CS_GLU"/>
</dbReference>
<evidence type="ECO:0000256" key="4">
    <source>
        <dbReference type="PROSITE-ProRule" id="PRU10007"/>
    </source>
</evidence>
<dbReference type="PROSITE" id="PS00687">
    <property type="entry name" value="ALDEHYDE_DEHYDR_GLU"/>
    <property type="match status" value="1"/>
</dbReference>
<accession>A0A1S2LVQ9</accession>
<reference evidence="7 8" key="1">
    <citation type="submission" date="2016-10" db="EMBL/GenBank/DDBJ databases">
        <title>Draft genome sequences of four alkaliphilic bacteria belonging to the Anaerobacillus genus.</title>
        <authorList>
            <person name="Bassil N.M."/>
            <person name="Lloyd J.R."/>
        </authorList>
    </citation>
    <scope>NUCLEOTIDE SEQUENCE [LARGE SCALE GENOMIC DNA]</scope>
    <source>
        <strain evidence="7 8">DSM 18345</strain>
    </source>
</reference>
<evidence type="ECO:0000313" key="7">
    <source>
        <dbReference type="EMBL" id="OIJ16414.1"/>
    </source>
</evidence>
<keyword evidence="2" id="KW-0521">NADP</keyword>
<evidence type="ECO:0000256" key="1">
    <source>
        <dbReference type="ARBA" id="ARBA00009986"/>
    </source>
</evidence>